<dbReference type="AlphaFoldDB" id="A0A2X1AIH3"/>
<organism evidence="1 2">
    <name type="scientific">Brevundimonas diminuta</name>
    <name type="common">Pseudomonas diminuta</name>
    <dbReference type="NCBI Taxonomy" id="293"/>
    <lineage>
        <taxon>Bacteria</taxon>
        <taxon>Pseudomonadati</taxon>
        <taxon>Pseudomonadota</taxon>
        <taxon>Alphaproteobacteria</taxon>
        <taxon>Caulobacterales</taxon>
        <taxon>Caulobacteraceae</taxon>
        <taxon>Brevundimonas</taxon>
    </lineage>
</organism>
<reference evidence="1 2" key="1">
    <citation type="submission" date="2018-06" db="EMBL/GenBank/DDBJ databases">
        <authorList>
            <consortium name="Pathogen Informatics"/>
            <person name="Doyle S."/>
        </authorList>
    </citation>
    <scope>NUCLEOTIDE SEQUENCE [LARGE SCALE GENOMIC DNA]</scope>
    <source>
        <strain evidence="1 2">NCTC11165</strain>
    </source>
</reference>
<protein>
    <submittedName>
        <fullName evidence="1">Uncharacterized protein</fullName>
    </submittedName>
</protein>
<evidence type="ECO:0000313" key="1">
    <source>
        <dbReference type="EMBL" id="SPU44287.1"/>
    </source>
</evidence>
<gene>
    <name evidence="1" type="ORF">NCTC11165_01689</name>
</gene>
<dbReference type="RefSeq" id="WP_151212565.1">
    <property type="nucleotide sequence ID" value="NZ_UAQM01000011.1"/>
</dbReference>
<dbReference type="Proteomes" id="UP000250358">
    <property type="component" value="Unassembled WGS sequence"/>
</dbReference>
<accession>A0A2X1AIH3</accession>
<dbReference type="EMBL" id="UAQM01000011">
    <property type="protein sequence ID" value="SPU44287.1"/>
    <property type="molecule type" value="Genomic_DNA"/>
</dbReference>
<sequence>MGEPTNIYDKQEAATAREWVRLLREKGPEAVKAAMDAHAERRARLRAQNKRPA</sequence>
<evidence type="ECO:0000313" key="2">
    <source>
        <dbReference type="Proteomes" id="UP000250358"/>
    </source>
</evidence>
<name>A0A2X1AIH3_BREDI</name>
<proteinExistence type="predicted"/>